<evidence type="ECO:0000256" key="3">
    <source>
        <dbReference type="ARBA" id="ARBA00070878"/>
    </source>
</evidence>
<dbReference type="Gene3D" id="1.10.10.750">
    <property type="entry name" value="Ypt/Rab-GAP domain of gyp1p, domain 1"/>
    <property type="match status" value="1"/>
</dbReference>
<dbReference type="FunFam" id="1.10.472.80:FF:000029">
    <property type="entry name" value="Growth hormone-regulated TBC protein 1"/>
    <property type="match status" value="1"/>
</dbReference>
<dbReference type="PANTHER" id="PTHR47219:SF10">
    <property type="entry name" value="GROWTH HORMONE-REGULATED TBC PROTEIN 1"/>
    <property type="match status" value="1"/>
</dbReference>
<dbReference type="Gene3D" id="1.10.472.80">
    <property type="entry name" value="Ypt/Rab-GAP domain of gyp1p, domain 3"/>
    <property type="match status" value="1"/>
</dbReference>
<sequence>MLSHNKFKIEKCLLTTLYSAEIICQHRLAWGMASSCFSNVDEYGFERPQDFDYETYEDFISEYLKVLAKRAKKWSEIIGEGKSLQRNITIKRYVRKGIPGEHRGLVWLSVSGGEELKNADPDLYQKLLQPPHNKQVADVIKTDLPRTFPDNIFFNNTENQQYQLYNILLAFAHQNKTVGYCQGLNYIAGLLLLVTKSEETAFWLLKVLIEKILPDYYTPTMDGLLTDIDVLAELVKIKMPDIYQHVTNIGLPWPVITTKWFVCLFAEVLPIETTLRIWDCLFYEGSKIIFRVALTLIKRNKCNLLACQDFTTLAECFKEITKDSIVLKCHDFMQSIFKVPGSLPGSTIIKLRTKISRQRLEQQKENKLGR</sequence>
<dbReference type="FunFam" id="1.10.8.270:FF:000016">
    <property type="entry name" value="TBC1 domain family member 2A"/>
    <property type="match status" value="1"/>
</dbReference>
<evidence type="ECO:0000256" key="2">
    <source>
        <dbReference type="ARBA" id="ARBA00043879"/>
    </source>
</evidence>
<dbReference type="InterPro" id="IPR050302">
    <property type="entry name" value="Rab_GAP_TBC_domain"/>
</dbReference>
<keyword evidence="1" id="KW-0343">GTPase activation</keyword>
<keyword evidence="5" id="KW-1185">Reference proteome</keyword>
<dbReference type="GeneID" id="117237213"/>
<organism evidence="5 6">
    <name type="scientific">Bombus vosnesenskii</name>
    <dbReference type="NCBI Taxonomy" id="207650"/>
    <lineage>
        <taxon>Eukaryota</taxon>
        <taxon>Metazoa</taxon>
        <taxon>Ecdysozoa</taxon>
        <taxon>Arthropoda</taxon>
        <taxon>Hexapoda</taxon>
        <taxon>Insecta</taxon>
        <taxon>Pterygota</taxon>
        <taxon>Neoptera</taxon>
        <taxon>Endopterygota</taxon>
        <taxon>Hymenoptera</taxon>
        <taxon>Apocrita</taxon>
        <taxon>Aculeata</taxon>
        <taxon>Apoidea</taxon>
        <taxon>Anthophila</taxon>
        <taxon>Apidae</taxon>
        <taxon>Bombus</taxon>
        <taxon>Pyrobombus</taxon>
    </lineage>
</organism>
<dbReference type="PROSITE" id="PS50086">
    <property type="entry name" value="TBC_RABGAP"/>
    <property type="match status" value="1"/>
</dbReference>
<dbReference type="SMART" id="SM00164">
    <property type="entry name" value="TBC"/>
    <property type="match status" value="1"/>
</dbReference>
<dbReference type="Pfam" id="PF00566">
    <property type="entry name" value="RabGAP-TBC"/>
    <property type="match status" value="1"/>
</dbReference>
<dbReference type="InterPro" id="IPR035969">
    <property type="entry name" value="Rab-GAP_TBC_sf"/>
</dbReference>
<dbReference type="AlphaFoldDB" id="A0A6J3KV43"/>
<dbReference type="GO" id="GO:0005096">
    <property type="term" value="F:GTPase activator activity"/>
    <property type="evidence" value="ECO:0007669"/>
    <property type="project" value="UniProtKB-KW"/>
</dbReference>
<dbReference type="Gene3D" id="1.10.8.270">
    <property type="entry name" value="putative rabgap domain of human tbc1 domain family member 14 like domains"/>
    <property type="match status" value="1"/>
</dbReference>
<dbReference type="PANTHER" id="PTHR47219">
    <property type="entry name" value="RAB GTPASE-ACTIVATING PROTEIN 1-LIKE"/>
    <property type="match status" value="1"/>
</dbReference>
<proteinExistence type="predicted"/>
<reference evidence="6" key="1">
    <citation type="submission" date="2025-08" db="UniProtKB">
        <authorList>
            <consortium name="RefSeq"/>
        </authorList>
    </citation>
    <scope>IDENTIFICATION</scope>
    <source>
        <tissue evidence="6">Muscle</tissue>
    </source>
</reference>
<dbReference type="InterPro" id="IPR000195">
    <property type="entry name" value="Rab-GAP-TBC_dom"/>
</dbReference>
<gene>
    <name evidence="6" type="primary">LOC117237213</name>
</gene>
<evidence type="ECO:0000313" key="6">
    <source>
        <dbReference type="RefSeq" id="XP_033356857.1"/>
    </source>
</evidence>
<evidence type="ECO:0000259" key="4">
    <source>
        <dbReference type="PROSITE" id="PS50086"/>
    </source>
</evidence>
<dbReference type="Proteomes" id="UP000504631">
    <property type="component" value="Unplaced"/>
</dbReference>
<feature type="domain" description="Rab-GAP TBC" evidence="4">
    <location>
        <begin position="97"/>
        <end position="285"/>
    </location>
</feature>
<dbReference type="SUPFAM" id="SSF47923">
    <property type="entry name" value="Ypt/Rab-GAP domain of gyp1p"/>
    <property type="match status" value="2"/>
</dbReference>
<dbReference type="RefSeq" id="XP_033356857.1">
    <property type="nucleotide sequence ID" value="XM_033500966.1"/>
</dbReference>
<accession>A0A6J3KV43</accession>
<dbReference type="KEGG" id="bvk:117237213"/>
<name>A0A6J3KV43_9HYME</name>
<evidence type="ECO:0000313" key="5">
    <source>
        <dbReference type="Proteomes" id="UP000504631"/>
    </source>
</evidence>
<dbReference type="GO" id="GO:0031267">
    <property type="term" value="F:small GTPase binding"/>
    <property type="evidence" value="ECO:0007669"/>
    <property type="project" value="TreeGrafter"/>
</dbReference>
<comment type="function">
    <text evidence="2">May act as a GTPase-activating protein for Rab family protein(s).</text>
</comment>
<protein>
    <recommendedName>
        <fullName evidence="3">Growth hormone-regulated TBC protein 1</fullName>
    </recommendedName>
</protein>
<evidence type="ECO:0000256" key="1">
    <source>
        <dbReference type="ARBA" id="ARBA00022468"/>
    </source>
</evidence>